<evidence type="ECO:0000313" key="2">
    <source>
        <dbReference type="Proteomes" id="UP000008815"/>
    </source>
</evidence>
<organism evidence="1 2">
    <name type="scientific">Burkholderia multivorans (strain ATCC 17616 / 249)</name>
    <dbReference type="NCBI Taxonomy" id="395019"/>
    <lineage>
        <taxon>Bacteria</taxon>
        <taxon>Pseudomonadati</taxon>
        <taxon>Pseudomonadota</taxon>
        <taxon>Betaproteobacteria</taxon>
        <taxon>Burkholderiales</taxon>
        <taxon>Burkholderiaceae</taxon>
        <taxon>Burkholderia</taxon>
        <taxon>Burkholderia cepacia complex</taxon>
    </lineage>
</organism>
<dbReference type="STRING" id="395019.BMULJ_04613"/>
<keyword evidence="2" id="KW-1185">Reference proteome</keyword>
<sequence>MNAPEIDWKQAPKSARWWAMDADGHAYWYLAPDVAAFTDFWFSESKPAPTFGFVGDWRTSLVERPA</sequence>
<dbReference type="AlphaFoldDB" id="A0A0H3KN49"/>
<protein>
    <submittedName>
        <fullName evidence="1">Bacteriophage protein</fullName>
    </submittedName>
</protein>
<reference evidence="1 2" key="1">
    <citation type="submission" date="2007-04" db="EMBL/GenBank/DDBJ databases">
        <title>Complete genome sequence of Burkholderia multivorans ATCC 17616.</title>
        <authorList>
            <person name="Ohtsubo Y."/>
            <person name="Yamashita A."/>
            <person name="Kurokawa K."/>
            <person name="Takami H."/>
            <person name="Yuhara S."/>
            <person name="Nishiyama E."/>
            <person name="Endo R."/>
            <person name="Miyazaki R."/>
            <person name="Ono A."/>
            <person name="Yano K."/>
            <person name="Ito M."/>
            <person name="Sota M."/>
            <person name="Yuji N."/>
            <person name="Hattori M."/>
            <person name="Tsuda M."/>
        </authorList>
    </citation>
    <scope>NUCLEOTIDE SEQUENCE [LARGE SCALE GENOMIC DNA]</scope>
    <source>
        <strain evidence="2">ATCC 17616 / 249</strain>
    </source>
</reference>
<dbReference type="KEGG" id="bmj:BMULJ_04613"/>
<accession>A0A0H3KN49</accession>
<dbReference type="Proteomes" id="UP000008815">
    <property type="component" value="Chromosome 2"/>
</dbReference>
<proteinExistence type="predicted"/>
<name>A0A0H3KN49_BURM1</name>
<gene>
    <name evidence="1" type="ordered locus">BMULJ_04613</name>
</gene>
<dbReference type="EMBL" id="AP009386">
    <property type="protein sequence ID" value="BAG46463.1"/>
    <property type="molecule type" value="Genomic_DNA"/>
</dbReference>
<evidence type="ECO:0000313" key="1">
    <source>
        <dbReference type="EMBL" id="BAG46463.1"/>
    </source>
</evidence>
<dbReference type="HOGENOM" id="CLU_190688_0_0_4"/>